<evidence type="ECO:0000256" key="12">
    <source>
        <dbReference type="ARBA" id="ARBA00023054"/>
    </source>
</evidence>
<dbReference type="Pfam" id="PF12061">
    <property type="entry name" value="NB-LRR"/>
    <property type="match status" value="1"/>
</dbReference>
<evidence type="ECO:0000256" key="8">
    <source>
        <dbReference type="ARBA" id="ARBA00022737"/>
    </source>
</evidence>
<evidence type="ECO:0000256" key="7">
    <source>
        <dbReference type="ARBA" id="ARBA00022667"/>
    </source>
</evidence>
<keyword evidence="7" id="KW-0381">Hypersensitive response</keyword>
<evidence type="ECO:0000256" key="10">
    <source>
        <dbReference type="ARBA" id="ARBA00022821"/>
    </source>
</evidence>
<protein>
    <recommendedName>
        <fullName evidence="19">Late blight resistance protein Rpi-blb2</fullName>
    </recommendedName>
</protein>
<keyword evidence="13" id="KW-0472">Membrane</keyword>
<evidence type="ECO:0000313" key="17">
    <source>
        <dbReference type="EMBL" id="KAH0756195.1"/>
    </source>
</evidence>
<dbReference type="InterPro" id="IPR021929">
    <property type="entry name" value="R1A-like_N"/>
</dbReference>
<comment type="similarity">
    <text evidence="4">Belongs to the disease resistance NB-LRR family.</text>
</comment>
<dbReference type="Gene3D" id="1.10.10.10">
    <property type="entry name" value="Winged helix-like DNA-binding domain superfamily/Winged helix DNA-binding domain"/>
    <property type="match status" value="1"/>
</dbReference>
<dbReference type="SUPFAM" id="SSF52540">
    <property type="entry name" value="P-loop containing nucleoside triphosphate hydrolases"/>
    <property type="match status" value="1"/>
</dbReference>
<keyword evidence="11" id="KW-0067">ATP-binding</keyword>
<dbReference type="InterPro" id="IPR058922">
    <property type="entry name" value="WHD_DRP"/>
</dbReference>
<evidence type="ECO:0000259" key="15">
    <source>
        <dbReference type="Pfam" id="PF12061"/>
    </source>
</evidence>
<dbReference type="Gene3D" id="3.40.50.300">
    <property type="entry name" value="P-loop containing nucleotide triphosphate hydrolases"/>
    <property type="match status" value="1"/>
</dbReference>
<comment type="caution">
    <text evidence="17">The sequence shown here is derived from an EMBL/GenBank/DDBJ whole genome shotgun (WGS) entry which is preliminary data.</text>
</comment>
<gene>
    <name evidence="17" type="ORF">KY290_026465</name>
</gene>
<dbReference type="Gene3D" id="1.10.8.430">
    <property type="entry name" value="Helical domain of apoptotic protease-activating factors"/>
    <property type="match status" value="1"/>
</dbReference>
<evidence type="ECO:0000256" key="2">
    <source>
        <dbReference type="ARBA" id="ARBA00004170"/>
    </source>
</evidence>
<dbReference type="PRINTS" id="PR00364">
    <property type="entry name" value="DISEASERSIST"/>
</dbReference>
<keyword evidence="6" id="KW-0433">Leucine-rich repeat</keyword>
<dbReference type="InterPro" id="IPR038005">
    <property type="entry name" value="RX-like_CC"/>
</dbReference>
<comment type="subcellular location">
    <subcellularLocation>
        <location evidence="3">Cytoplasm</location>
    </subcellularLocation>
    <subcellularLocation>
        <location evidence="2">Membrane</location>
        <topology evidence="2">Peripheral membrane protein</topology>
    </subcellularLocation>
</comment>
<dbReference type="SUPFAM" id="SSF52058">
    <property type="entry name" value="L domain-like"/>
    <property type="match status" value="1"/>
</dbReference>
<keyword evidence="18" id="KW-1185">Reference proteome</keyword>
<proteinExistence type="inferred from homology"/>
<evidence type="ECO:0000256" key="9">
    <source>
        <dbReference type="ARBA" id="ARBA00022741"/>
    </source>
</evidence>
<dbReference type="PANTHER" id="PTHR23155">
    <property type="entry name" value="DISEASE RESISTANCE PROTEIN RP"/>
    <property type="match status" value="1"/>
</dbReference>
<dbReference type="PANTHER" id="PTHR23155:SF1152">
    <property type="entry name" value="AAA+ ATPASE DOMAIN-CONTAINING PROTEIN"/>
    <property type="match status" value="1"/>
</dbReference>
<dbReference type="Pfam" id="PF23559">
    <property type="entry name" value="WHD_DRP"/>
    <property type="match status" value="1"/>
</dbReference>
<evidence type="ECO:0000256" key="3">
    <source>
        <dbReference type="ARBA" id="ARBA00004496"/>
    </source>
</evidence>
<keyword evidence="5" id="KW-0963">Cytoplasm</keyword>
<evidence type="ECO:0000256" key="4">
    <source>
        <dbReference type="ARBA" id="ARBA00008894"/>
    </source>
</evidence>
<name>A0ABQ7UWI7_SOLTU</name>
<dbReference type="InterPro" id="IPR044974">
    <property type="entry name" value="Disease_R_plants"/>
</dbReference>
<accession>A0ABQ7UWI7</accession>
<feature type="domain" description="NB-ARC" evidence="14">
    <location>
        <begin position="1009"/>
        <end position="1180"/>
    </location>
</feature>
<keyword evidence="8" id="KW-0677">Repeat</keyword>
<dbReference type="InterPro" id="IPR027417">
    <property type="entry name" value="P-loop_NTPase"/>
</dbReference>
<evidence type="ECO:0000256" key="5">
    <source>
        <dbReference type="ARBA" id="ARBA00022490"/>
    </source>
</evidence>
<dbReference type="InterPro" id="IPR042197">
    <property type="entry name" value="Apaf_helical"/>
</dbReference>
<comment type="function">
    <text evidence="1">Confers resistance to late blight (Phytophthora infestans) races carrying the avirulence gene Avr1. Resistance proteins guard the plant against pathogens that contain an appropriate avirulence protein via an indirect interaction with this avirulence protein. That triggers a defense system including the hypersensitive response, which restricts the pathogen growth.</text>
</comment>
<dbReference type="Proteomes" id="UP000826656">
    <property type="component" value="Unassembled WGS sequence"/>
</dbReference>
<keyword evidence="9" id="KW-0547">Nucleotide-binding</keyword>
<evidence type="ECO:0000313" key="18">
    <source>
        <dbReference type="Proteomes" id="UP000826656"/>
    </source>
</evidence>
<evidence type="ECO:0000256" key="6">
    <source>
        <dbReference type="ARBA" id="ARBA00022614"/>
    </source>
</evidence>
<sequence length="1733" mass="198429">MAEECCCVMASLKLAIGEQFDSLTNNLLDNAVGKLSYVAFTLTCLKNAHPENGISTQLKALFVEALGVFSENGSQVNEQGETSDDAIRMISKVLKIIRLENIAERIKTSKPSRSSSLLITLEMVESVVALLDCFAFILIAFDPKRHNASPASVLKKKLRYLSVFLRFTAKWCIEHESIKDLFTCAEDVAYAALHLCFLELAYNMENDEDQSHVLDHEFSKLLERIGPMNVPELRQIYLNLLIESKSSRSETTMDAKSMYYLVDALKEDLEELLSHDASLKNTFDDQIPWLQKGLTHLSRFLCDIAFKGTSLEEFSSIQSHIEALIIVAAIVIYSSCYDGMKNTEIDHELFLLQLKFNHVKVEIDLIQLLNGEATIMAPLKYLIDCVREELILLGTFLMDSSEQCKEQTKITDFLTLNQTVTNQAWSVIKSLSRDSKQEDMAREINHLHFKLLLKFKFIKAVIRQMCPNISSSSTLDHPTIDLLNFLPIDFGVIDSYFSMLKSSKTQSSHNPKVDEVLMGFHEYILGNVLLKDESYSMFTVANEVKKYYYGLLLLVTYLVDPPVQINECVKQNDFLTRFGTLSIEAESSICSIYKEAVDSNKSRKGNLIVQFLTIAFDLIKSEGSLMILQQQKATLEAEILDQIESVHEELIFLRAFLMDVLTQHTQLNELHDLLMHAEVTSHKLGQISCSCYGSSVDGSSTQQMRLPLSDLLQEIETVKVEFRKVFFQLLDASPCNMTGGEGLINFLSNRQDRLFNYDDCSISFLKNQILVVKDKSEYLGSFVADIVQYRDMHQELKDLVRRVQDINYVCLFHVKGYKPTWYYMLYLSDVKQLLKHIEAEVKMICLKVPHSLGYSFPKTDGLGFFSCFLGKLEELLRSKIDSVINLKHQIESVKESLLCLRSLMNHFAENLDEHDEVYGIIITSATEMAYKAEYVIDSCLSSSHPLWYKVLWISEVVDNIKLENHVVSETCGRKKIDVKVHKFVNTSVSLGPSLSGNTPRTNEEMEGFQEAMDKIKKQILRRPPHLDVISIVGMAGIGKTTLAEKIYNDLIATPHFDVHAKCRVTQVYSWKELLLTILNCVLQPADRTEKEDGELANELRQVLLTKRFLILIDDLWDTTAWDYLSMCFKDAHSGSRIILTTRLTDIASYAKCESNPHHLRLFRDDESWTLLQEEVFQGDSCPPELVDVGFRIAKSCGGLPLFIVLVAGVLKEEKKNEDSWKKVEESLGSRNGGSLEESMSLIEFSYKNLPHHLKPCFLYFGGFLKGKDIHVSKLFRLWQAEGFEPENKEKTTEDVTQYFFEDLISRNIVMAMERRPNSKVKRCRIHDLLHNFCLEKSKQDNFLNQINRGVDMLPEKPEDYRLFIHSYQDEIDLWRPCHSNVRSLQFNVVDPDNLLWPRDISFIFESFKLVKVLDLESFNVGGTFPSEIQSLIHLRYLAVQTDANSIPSFIAKLWNLETFVVRGLGGEVILPRSLLRMVKLRHILVKRRASFTLHENMDESLANSQLNDLETFSTPRLSYGKDAETILAKMPNLRKLSCIFLETFSYSEKLKGRCVLFPRLEFLSHLESVKLVSNSYPSKLPHEFNFPSKLKELTLSKFRLPWSEISIIGELPNLEILKLLFRAFEGDQWEVKDAEFPKLKYLKLDNINLSQWSISDDAFPELEYLSLTKCERLEEIPSHFGEAMCIKSIEVNRSGWSVANSALEIQTTQHEEMANDAFTVTIQPPDWDTRSSL</sequence>
<dbReference type="EMBL" id="JAIVGD010000018">
    <property type="protein sequence ID" value="KAH0756195.1"/>
    <property type="molecule type" value="Genomic_DNA"/>
</dbReference>
<organism evidence="17 18">
    <name type="scientific">Solanum tuberosum</name>
    <name type="common">Potato</name>
    <dbReference type="NCBI Taxonomy" id="4113"/>
    <lineage>
        <taxon>Eukaryota</taxon>
        <taxon>Viridiplantae</taxon>
        <taxon>Streptophyta</taxon>
        <taxon>Embryophyta</taxon>
        <taxon>Tracheophyta</taxon>
        <taxon>Spermatophyta</taxon>
        <taxon>Magnoliopsida</taxon>
        <taxon>eudicotyledons</taxon>
        <taxon>Gunneridae</taxon>
        <taxon>Pentapetalae</taxon>
        <taxon>asterids</taxon>
        <taxon>lamiids</taxon>
        <taxon>Solanales</taxon>
        <taxon>Solanaceae</taxon>
        <taxon>Solanoideae</taxon>
        <taxon>Solaneae</taxon>
        <taxon>Solanum</taxon>
    </lineage>
</organism>
<dbReference type="InterPro" id="IPR036388">
    <property type="entry name" value="WH-like_DNA-bd_sf"/>
</dbReference>
<keyword evidence="10" id="KW-0611">Plant defense</keyword>
<evidence type="ECO:0000259" key="14">
    <source>
        <dbReference type="Pfam" id="PF00931"/>
    </source>
</evidence>
<evidence type="ECO:0000259" key="16">
    <source>
        <dbReference type="Pfam" id="PF23559"/>
    </source>
</evidence>
<dbReference type="Pfam" id="PF00931">
    <property type="entry name" value="NB-ARC"/>
    <property type="match status" value="1"/>
</dbReference>
<dbReference type="Gene3D" id="1.20.5.4130">
    <property type="match status" value="1"/>
</dbReference>
<evidence type="ECO:0000256" key="13">
    <source>
        <dbReference type="ARBA" id="ARBA00023136"/>
    </source>
</evidence>
<dbReference type="CDD" id="cd14798">
    <property type="entry name" value="RX-CC_like"/>
    <property type="match status" value="2"/>
</dbReference>
<reference evidence="17 18" key="1">
    <citation type="journal article" date="2021" name="bioRxiv">
        <title>Chromosome-scale and haplotype-resolved genome assembly of a tetraploid potato cultivar.</title>
        <authorList>
            <person name="Sun H."/>
            <person name="Jiao W.-B."/>
            <person name="Krause K."/>
            <person name="Campoy J.A."/>
            <person name="Goel M."/>
            <person name="Folz-Donahue K."/>
            <person name="Kukat C."/>
            <person name="Huettel B."/>
            <person name="Schneeberger K."/>
        </authorList>
    </citation>
    <scope>NUCLEOTIDE SEQUENCE [LARGE SCALE GENOMIC DNA]</scope>
    <source>
        <strain evidence="17">SolTubOtavaFocal</strain>
        <tissue evidence="17">Leaves</tissue>
    </source>
</reference>
<feature type="domain" description="Late blight resistance protein R1A-like N-terminal" evidence="15">
    <location>
        <begin position="152"/>
        <end position="357"/>
    </location>
</feature>
<dbReference type="InterPro" id="IPR032675">
    <property type="entry name" value="LRR_dom_sf"/>
</dbReference>
<evidence type="ECO:0008006" key="19">
    <source>
        <dbReference type="Google" id="ProtNLM"/>
    </source>
</evidence>
<evidence type="ECO:0000256" key="11">
    <source>
        <dbReference type="ARBA" id="ARBA00022840"/>
    </source>
</evidence>
<evidence type="ECO:0000256" key="1">
    <source>
        <dbReference type="ARBA" id="ARBA00002074"/>
    </source>
</evidence>
<dbReference type="InterPro" id="IPR002182">
    <property type="entry name" value="NB-ARC"/>
</dbReference>
<dbReference type="Gene3D" id="3.80.10.10">
    <property type="entry name" value="Ribonuclease Inhibitor"/>
    <property type="match status" value="1"/>
</dbReference>
<keyword evidence="12" id="KW-0175">Coiled coil</keyword>
<feature type="domain" description="Disease resistance protein winged helix" evidence="16">
    <location>
        <begin position="1263"/>
        <end position="1332"/>
    </location>
</feature>